<dbReference type="GO" id="GO:0003676">
    <property type="term" value="F:nucleic acid binding"/>
    <property type="evidence" value="ECO:0007669"/>
    <property type="project" value="InterPro"/>
</dbReference>
<organism evidence="1 2">
    <name type="scientific">Panicum miliaceum</name>
    <name type="common">Proso millet</name>
    <name type="synonym">Broomcorn millet</name>
    <dbReference type="NCBI Taxonomy" id="4540"/>
    <lineage>
        <taxon>Eukaryota</taxon>
        <taxon>Viridiplantae</taxon>
        <taxon>Streptophyta</taxon>
        <taxon>Embryophyta</taxon>
        <taxon>Tracheophyta</taxon>
        <taxon>Spermatophyta</taxon>
        <taxon>Magnoliopsida</taxon>
        <taxon>Liliopsida</taxon>
        <taxon>Poales</taxon>
        <taxon>Poaceae</taxon>
        <taxon>PACMAD clade</taxon>
        <taxon>Panicoideae</taxon>
        <taxon>Panicodae</taxon>
        <taxon>Paniceae</taxon>
        <taxon>Panicinae</taxon>
        <taxon>Panicum</taxon>
        <taxon>Panicum sect. Panicum</taxon>
    </lineage>
</organism>
<dbReference type="InterPro" id="IPR036397">
    <property type="entry name" value="RNaseH_sf"/>
</dbReference>
<dbReference type="SUPFAM" id="SSF53098">
    <property type="entry name" value="Ribonuclease H-like"/>
    <property type="match status" value="1"/>
</dbReference>
<proteinExistence type="predicted"/>
<protein>
    <submittedName>
        <fullName evidence="1">Uncharacterized protein</fullName>
    </submittedName>
</protein>
<accession>A0A3L6S0Z0</accession>
<comment type="caution">
    <text evidence="1">The sequence shown here is derived from an EMBL/GenBank/DDBJ whole genome shotgun (WGS) entry which is preliminary data.</text>
</comment>
<evidence type="ECO:0000313" key="2">
    <source>
        <dbReference type="Proteomes" id="UP000275267"/>
    </source>
</evidence>
<dbReference type="OrthoDB" id="446462at2759"/>
<dbReference type="Gene3D" id="3.30.420.10">
    <property type="entry name" value="Ribonuclease H-like superfamily/Ribonuclease H"/>
    <property type="match status" value="1"/>
</dbReference>
<sequence>MGKLDDAAARAATSMWISFGRSVRDLAGAIGEGRRVFWKEGKSAMAKGRGFFGIWKEMGQGVAEVLYADGGLPAVLKRFLTEEDRIFTGAHIKNDVKRLRDNFGITISNPIDLQLVVPEAAPRYEYLGGPHPLYRVRRSSLEKIKKVVLCLPHLRKPEGADHDN</sequence>
<evidence type="ECO:0000313" key="1">
    <source>
        <dbReference type="EMBL" id="RLN12957.1"/>
    </source>
</evidence>
<dbReference type="Proteomes" id="UP000275267">
    <property type="component" value="Unassembled WGS sequence"/>
</dbReference>
<keyword evidence="2" id="KW-1185">Reference proteome</keyword>
<gene>
    <name evidence="1" type="ORF">C2845_PM09G12300</name>
</gene>
<dbReference type="EMBL" id="PQIB02000006">
    <property type="protein sequence ID" value="RLN12957.1"/>
    <property type="molecule type" value="Genomic_DNA"/>
</dbReference>
<name>A0A3L6S0Z0_PANMI</name>
<dbReference type="InterPro" id="IPR012337">
    <property type="entry name" value="RNaseH-like_sf"/>
</dbReference>
<reference evidence="2" key="1">
    <citation type="journal article" date="2019" name="Nat. Commun.">
        <title>The genome of broomcorn millet.</title>
        <authorList>
            <person name="Zou C."/>
            <person name="Miki D."/>
            <person name="Li D."/>
            <person name="Tang Q."/>
            <person name="Xiao L."/>
            <person name="Rajput S."/>
            <person name="Deng P."/>
            <person name="Jia W."/>
            <person name="Huang R."/>
            <person name="Zhang M."/>
            <person name="Sun Y."/>
            <person name="Hu J."/>
            <person name="Fu X."/>
            <person name="Schnable P.S."/>
            <person name="Li F."/>
            <person name="Zhang H."/>
            <person name="Feng B."/>
            <person name="Zhu X."/>
            <person name="Liu R."/>
            <person name="Schnable J.C."/>
            <person name="Zhu J.-K."/>
            <person name="Zhang H."/>
        </authorList>
    </citation>
    <scope>NUCLEOTIDE SEQUENCE [LARGE SCALE GENOMIC DNA]</scope>
</reference>
<dbReference type="AlphaFoldDB" id="A0A3L6S0Z0"/>